<dbReference type="EMBL" id="CP063767">
    <property type="protein sequence ID" value="QOY60764.1"/>
    <property type="molecule type" value="Genomic_DNA"/>
</dbReference>
<evidence type="ECO:0000313" key="2">
    <source>
        <dbReference type="EMBL" id="QOY60764.1"/>
    </source>
</evidence>
<dbReference type="KEGG" id="tio:INP52_00625"/>
<organism evidence="2 3">
    <name type="scientific">Thermophilibacter immobilis</name>
    <dbReference type="NCBI Taxonomy" id="2779519"/>
    <lineage>
        <taxon>Bacteria</taxon>
        <taxon>Bacillati</taxon>
        <taxon>Actinomycetota</taxon>
        <taxon>Coriobacteriia</taxon>
        <taxon>Coriobacteriales</taxon>
        <taxon>Atopobiaceae</taxon>
        <taxon>Thermophilibacter</taxon>
    </lineage>
</organism>
<feature type="transmembrane region" description="Helical" evidence="1">
    <location>
        <begin position="66"/>
        <end position="86"/>
    </location>
</feature>
<dbReference type="Proteomes" id="UP000593735">
    <property type="component" value="Chromosome"/>
</dbReference>
<proteinExistence type="predicted"/>
<evidence type="ECO:0000256" key="1">
    <source>
        <dbReference type="SAM" id="Phobius"/>
    </source>
</evidence>
<accession>A0A7S7M8Q9</accession>
<dbReference type="RefSeq" id="WP_194371510.1">
    <property type="nucleotide sequence ID" value="NZ_CP063767.1"/>
</dbReference>
<name>A0A7S7M8Q9_9ACTN</name>
<feature type="transmembrane region" description="Helical" evidence="1">
    <location>
        <begin position="6"/>
        <end position="25"/>
    </location>
</feature>
<gene>
    <name evidence="2" type="ORF">INP52_00625</name>
</gene>
<sequence length="98" mass="10198">MDFSTAIVAGGICGLVGCVTPAVVFERALRPGTRVSMSAGIASIMVSFLVLSGVLLVVYLVTDTGLLEFGCAMVASFLLFWAVEALRAWRAANGRAQG</sequence>
<dbReference type="AlphaFoldDB" id="A0A7S7M8Q9"/>
<keyword evidence="1" id="KW-1133">Transmembrane helix</keyword>
<keyword evidence="3" id="KW-1185">Reference proteome</keyword>
<protein>
    <submittedName>
        <fullName evidence="2">Uncharacterized protein</fullName>
    </submittedName>
</protein>
<keyword evidence="1" id="KW-0472">Membrane</keyword>
<evidence type="ECO:0000313" key="3">
    <source>
        <dbReference type="Proteomes" id="UP000593735"/>
    </source>
</evidence>
<feature type="transmembrane region" description="Helical" evidence="1">
    <location>
        <begin position="37"/>
        <end position="60"/>
    </location>
</feature>
<keyword evidence="1" id="KW-0812">Transmembrane</keyword>
<reference evidence="2 3" key="1">
    <citation type="submission" date="2020-10" db="EMBL/GenBank/DDBJ databases">
        <title>Olsenella immobilis sp.nov., isolated from the mud in a fermentation cellar used for the production of Chinese strong-flavoured liquor.</title>
        <authorList>
            <person name="Lu L."/>
        </authorList>
    </citation>
    <scope>NUCLEOTIDE SEQUENCE [LARGE SCALE GENOMIC DNA]</scope>
    <source>
        <strain evidence="2 3">LZLJ-2</strain>
    </source>
</reference>